<dbReference type="Pfam" id="PF05978">
    <property type="entry name" value="UNC-93"/>
    <property type="match status" value="2"/>
</dbReference>
<dbReference type="InterPro" id="IPR010291">
    <property type="entry name" value="Ion_channel_UNC-93"/>
</dbReference>
<dbReference type="AlphaFoldDB" id="A0AAV2Z5T8"/>
<comment type="caution">
    <text evidence="6">The sequence shown here is derived from an EMBL/GenBank/DDBJ whole genome shotgun (WGS) entry which is preliminary data.</text>
</comment>
<feature type="transmembrane region" description="Helical" evidence="5">
    <location>
        <begin position="190"/>
        <end position="209"/>
    </location>
</feature>
<feature type="transmembrane region" description="Helical" evidence="5">
    <location>
        <begin position="353"/>
        <end position="375"/>
    </location>
</feature>
<dbReference type="InterPro" id="IPR036259">
    <property type="entry name" value="MFS_trans_sf"/>
</dbReference>
<dbReference type="Proteomes" id="UP001146120">
    <property type="component" value="Unassembled WGS sequence"/>
</dbReference>
<keyword evidence="4 5" id="KW-0472">Membrane</keyword>
<accession>A0AAV2Z5T8</accession>
<evidence type="ECO:0008006" key="8">
    <source>
        <dbReference type="Google" id="ProtNLM"/>
    </source>
</evidence>
<dbReference type="InterPro" id="IPR051617">
    <property type="entry name" value="UNC-93-like_regulator"/>
</dbReference>
<dbReference type="GO" id="GO:0016020">
    <property type="term" value="C:membrane"/>
    <property type="evidence" value="ECO:0007669"/>
    <property type="project" value="UniProtKB-SubCell"/>
</dbReference>
<gene>
    <name evidence="6" type="ORF">N0F65_003731</name>
</gene>
<dbReference type="SUPFAM" id="SSF103473">
    <property type="entry name" value="MFS general substrate transporter"/>
    <property type="match status" value="1"/>
</dbReference>
<keyword evidence="3 5" id="KW-1133">Transmembrane helix</keyword>
<evidence type="ECO:0000256" key="4">
    <source>
        <dbReference type="ARBA" id="ARBA00023136"/>
    </source>
</evidence>
<dbReference type="Gene3D" id="1.20.1250.20">
    <property type="entry name" value="MFS general substrate transporter like domains"/>
    <property type="match status" value="1"/>
</dbReference>
<evidence type="ECO:0000256" key="2">
    <source>
        <dbReference type="ARBA" id="ARBA00022692"/>
    </source>
</evidence>
<reference evidence="6" key="2">
    <citation type="journal article" date="2023" name="Microbiol Resour">
        <title>Decontamination and Annotation of the Draft Genome Sequence of the Oomycete Lagenidium giganteum ARSEF 373.</title>
        <authorList>
            <person name="Morgan W.R."/>
            <person name="Tartar A."/>
        </authorList>
    </citation>
    <scope>NUCLEOTIDE SEQUENCE</scope>
    <source>
        <strain evidence="6">ARSEF 373</strain>
    </source>
</reference>
<organism evidence="6 7">
    <name type="scientific">Lagenidium giganteum</name>
    <dbReference type="NCBI Taxonomy" id="4803"/>
    <lineage>
        <taxon>Eukaryota</taxon>
        <taxon>Sar</taxon>
        <taxon>Stramenopiles</taxon>
        <taxon>Oomycota</taxon>
        <taxon>Peronosporomycetes</taxon>
        <taxon>Pythiales</taxon>
        <taxon>Pythiaceae</taxon>
    </lineage>
</organism>
<evidence type="ECO:0000256" key="1">
    <source>
        <dbReference type="ARBA" id="ARBA00004141"/>
    </source>
</evidence>
<feature type="transmembrane region" description="Helical" evidence="5">
    <location>
        <begin position="311"/>
        <end position="333"/>
    </location>
</feature>
<name>A0AAV2Z5T8_9STRA</name>
<evidence type="ECO:0000256" key="5">
    <source>
        <dbReference type="SAM" id="Phobius"/>
    </source>
</evidence>
<dbReference type="PANTHER" id="PTHR23294:SF59">
    <property type="entry name" value="UNC93-LIKE PROTEIN C922.05C"/>
    <property type="match status" value="1"/>
</dbReference>
<feature type="transmembrane region" description="Helical" evidence="5">
    <location>
        <begin position="282"/>
        <end position="299"/>
    </location>
</feature>
<evidence type="ECO:0000256" key="3">
    <source>
        <dbReference type="ARBA" id="ARBA00022989"/>
    </source>
</evidence>
<keyword evidence="2 5" id="KW-0812">Transmembrane</keyword>
<comment type="subcellular location">
    <subcellularLocation>
        <location evidence="1">Membrane</location>
        <topology evidence="1">Multi-pass membrane protein</topology>
    </subcellularLocation>
</comment>
<feature type="transmembrane region" description="Helical" evidence="5">
    <location>
        <begin position="159"/>
        <end position="178"/>
    </location>
</feature>
<protein>
    <recommendedName>
        <fullName evidence="8">UNC93-like protein</fullName>
    </recommendedName>
</protein>
<reference evidence="6" key="1">
    <citation type="submission" date="2022-11" db="EMBL/GenBank/DDBJ databases">
        <authorList>
            <person name="Morgan W.R."/>
            <person name="Tartar A."/>
        </authorList>
    </citation>
    <scope>NUCLEOTIDE SEQUENCE</scope>
    <source>
        <strain evidence="6">ARSEF 373</strain>
    </source>
</reference>
<feature type="transmembrane region" description="Helical" evidence="5">
    <location>
        <begin position="420"/>
        <end position="441"/>
    </location>
</feature>
<proteinExistence type="predicted"/>
<feature type="transmembrane region" description="Helical" evidence="5">
    <location>
        <begin position="12"/>
        <end position="33"/>
    </location>
</feature>
<evidence type="ECO:0000313" key="6">
    <source>
        <dbReference type="EMBL" id="DBA00065.1"/>
    </source>
</evidence>
<keyword evidence="7" id="KW-1185">Reference proteome</keyword>
<sequence length="463" mass="50904">MAATTSRSHATALSQVMIIALTCFCCPGLFNALSSVASGIADPSIAYQGTSVLYGFFAVFGLVAGGLVNVLGPKYTLFIGTWGYVLYAGSLYFMEHNKTETTDPADANKAFTMYSDGARLFYYIACAVLGMAAGLLWTAQGQMCMAYPTQETKGIYFSVFWIIFNLGATIGGIVTFATNYHSSASGASTGTYIAFLIMMSMGACLSLLLSNPANVQRNDGSFVKVSKLPDWRTEALATFKVFLDPKMLLLLPLFAYSNWFYTYHSFYNVGLFNARSGGLGSIFYWGAQMVGAYTFGKYLDRTGASRRTRALKSLFILFVLTSTMWGLGLWAQLSYGIPLPVHHKFDFKQGGYWAPFFLYTYYGFCDAVCQVWSYWLMGQMSDDISVLGRYPGYYKAVQSAMAAVSWKIGAVNVNPVTQLFINWVLSVVGMVGAYISIRVYVSEYSNTTDTEYDLASTPGKTLT</sequence>
<feature type="transmembrane region" description="Helical" evidence="5">
    <location>
        <begin position="75"/>
        <end position="94"/>
    </location>
</feature>
<evidence type="ECO:0000313" key="7">
    <source>
        <dbReference type="Proteomes" id="UP001146120"/>
    </source>
</evidence>
<feature type="transmembrane region" description="Helical" evidence="5">
    <location>
        <begin position="120"/>
        <end position="139"/>
    </location>
</feature>
<feature type="transmembrane region" description="Helical" evidence="5">
    <location>
        <begin position="241"/>
        <end position="262"/>
    </location>
</feature>
<feature type="transmembrane region" description="Helical" evidence="5">
    <location>
        <begin position="45"/>
        <end position="68"/>
    </location>
</feature>
<dbReference type="EMBL" id="DAKRPA010000071">
    <property type="protein sequence ID" value="DBA00065.1"/>
    <property type="molecule type" value="Genomic_DNA"/>
</dbReference>
<dbReference type="PANTHER" id="PTHR23294">
    <property type="entry name" value="ET TRANSLATION PRODUCT-RELATED"/>
    <property type="match status" value="1"/>
</dbReference>